<name>A0A0D2L2X5_9CHLO</name>
<gene>
    <name evidence="1" type="ORF">MNEG_6361</name>
</gene>
<dbReference type="KEGG" id="mng:MNEG_6361"/>
<dbReference type="EMBL" id="KK101244">
    <property type="protein sequence ID" value="KIZ01599.1"/>
    <property type="molecule type" value="Genomic_DNA"/>
</dbReference>
<reference evidence="1 2" key="1">
    <citation type="journal article" date="2013" name="BMC Genomics">
        <title>Reconstruction of the lipid metabolism for the microalga Monoraphidium neglectum from its genome sequence reveals characteristics suitable for biofuel production.</title>
        <authorList>
            <person name="Bogen C."/>
            <person name="Al-Dilaimi A."/>
            <person name="Albersmeier A."/>
            <person name="Wichmann J."/>
            <person name="Grundmann M."/>
            <person name="Rupp O."/>
            <person name="Lauersen K.J."/>
            <person name="Blifernez-Klassen O."/>
            <person name="Kalinowski J."/>
            <person name="Goesmann A."/>
            <person name="Mussgnug J.H."/>
            <person name="Kruse O."/>
        </authorList>
    </citation>
    <scope>NUCLEOTIDE SEQUENCE [LARGE SCALE GENOMIC DNA]</scope>
    <source>
        <strain evidence="1 2">SAG 48.87</strain>
    </source>
</reference>
<accession>A0A0D2L2X5</accession>
<keyword evidence="2" id="KW-1185">Reference proteome</keyword>
<dbReference type="RefSeq" id="XP_013900618.1">
    <property type="nucleotide sequence ID" value="XM_014045164.1"/>
</dbReference>
<dbReference type="Proteomes" id="UP000054498">
    <property type="component" value="Unassembled WGS sequence"/>
</dbReference>
<protein>
    <submittedName>
        <fullName evidence="1">Uncharacterized protein</fullName>
    </submittedName>
</protein>
<dbReference type="AlphaFoldDB" id="A0A0D2L2X5"/>
<evidence type="ECO:0000313" key="1">
    <source>
        <dbReference type="EMBL" id="KIZ01599.1"/>
    </source>
</evidence>
<sequence length="100" mass="10285">MPSSGSPRTRCNSGTHACGHPQLLAWCLNRGPLVAEDWGVGAMALLYALPIIPRDRAAAGKAGRLGDSAGTPLQVAGLFVFYCGAQCARRVAAPAAPLRG</sequence>
<organism evidence="1 2">
    <name type="scientific">Monoraphidium neglectum</name>
    <dbReference type="NCBI Taxonomy" id="145388"/>
    <lineage>
        <taxon>Eukaryota</taxon>
        <taxon>Viridiplantae</taxon>
        <taxon>Chlorophyta</taxon>
        <taxon>core chlorophytes</taxon>
        <taxon>Chlorophyceae</taxon>
        <taxon>CS clade</taxon>
        <taxon>Sphaeropleales</taxon>
        <taxon>Selenastraceae</taxon>
        <taxon>Monoraphidium</taxon>
    </lineage>
</organism>
<dbReference type="GeneID" id="25739237"/>
<evidence type="ECO:0000313" key="2">
    <source>
        <dbReference type="Proteomes" id="UP000054498"/>
    </source>
</evidence>
<proteinExistence type="predicted"/>